<gene>
    <name evidence="2" type="ORF">GCM10017577_16840</name>
</gene>
<protein>
    <recommendedName>
        <fullName evidence="1">Cupin type-2 domain-containing protein</fullName>
    </recommendedName>
</protein>
<reference evidence="2" key="2">
    <citation type="submission" date="2023-01" db="EMBL/GenBank/DDBJ databases">
        <authorList>
            <person name="Sun Q."/>
            <person name="Evtushenko L."/>
        </authorList>
    </citation>
    <scope>NUCLEOTIDE SEQUENCE</scope>
    <source>
        <strain evidence="2">VKM Ac-1069</strain>
    </source>
</reference>
<comment type="caution">
    <text evidence="2">The sequence shown here is derived from an EMBL/GenBank/DDBJ whole genome shotgun (WGS) entry which is preliminary data.</text>
</comment>
<dbReference type="InterPro" id="IPR011051">
    <property type="entry name" value="RmlC_Cupin_sf"/>
</dbReference>
<organism evidence="2 3">
    <name type="scientific">Pseudonocardia halophobica</name>
    <dbReference type="NCBI Taxonomy" id="29401"/>
    <lineage>
        <taxon>Bacteria</taxon>
        <taxon>Bacillati</taxon>
        <taxon>Actinomycetota</taxon>
        <taxon>Actinomycetes</taxon>
        <taxon>Pseudonocardiales</taxon>
        <taxon>Pseudonocardiaceae</taxon>
        <taxon>Pseudonocardia</taxon>
    </lineage>
</organism>
<dbReference type="InterPro" id="IPR047142">
    <property type="entry name" value="OryJ/VirC-like"/>
</dbReference>
<dbReference type="Pfam" id="PF07883">
    <property type="entry name" value="Cupin_2"/>
    <property type="match status" value="1"/>
</dbReference>
<sequence>MTRRDELDIEKTTPLWTLTEFPPKVDRPTDVAALDIGLPPGNANWIFSRFAPHTDAPLHRTDAISFSAILSGTVVSVLEAEEVTLEPGDFFVLEGTMHGWKTGDEPCTMATIAFGLEP</sequence>
<accession>A0A9W6NV69</accession>
<feature type="domain" description="Cupin type-2" evidence="1">
    <location>
        <begin position="48"/>
        <end position="110"/>
    </location>
</feature>
<evidence type="ECO:0000313" key="2">
    <source>
        <dbReference type="EMBL" id="GLL10544.1"/>
    </source>
</evidence>
<dbReference type="InterPro" id="IPR013096">
    <property type="entry name" value="Cupin_2"/>
</dbReference>
<keyword evidence="3" id="KW-1185">Reference proteome</keyword>
<evidence type="ECO:0000313" key="3">
    <source>
        <dbReference type="Proteomes" id="UP001143463"/>
    </source>
</evidence>
<dbReference type="Gene3D" id="2.60.120.10">
    <property type="entry name" value="Jelly Rolls"/>
    <property type="match status" value="1"/>
</dbReference>
<dbReference type="AlphaFoldDB" id="A0A9W6NV69"/>
<dbReference type="PANTHER" id="PTHR36156:SF2">
    <property type="entry name" value="CUPIN TYPE-2 DOMAIN-CONTAINING PROTEIN"/>
    <property type="match status" value="1"/>
</dbReference>
<dbReference type="PANTHER" id="PTHR36156">
    <property type="entry name" value="SLR2101 PROTEIN"/>
    <property type="match status" value="1"/>
</dbReference>
<proteinExistence type="predicted"/>
<dbReference type="InterPro" id="IPR014710">
    <property type="entry name" value="RmlC-like_jellyroll"/>
</dbReference>
<reference evidence="2" key="1">
    <citation type="journal article" date="2014" name="Int. J. Syst. Evol. Microbiol.">
        <title>Complete genome sequence of Corynebacterium casei LMG S-19264T (=DSM 44701T), isolated from a smear-ripened cheese.</title>
        <authorList>
            <consortium name="US DOE Joint Genome Institute (JGI-PGF)"/>
            <person name="Walter F."/>
            <person name="Albersmeier A."/>
            <person name="Kalinowski J."/>
            <person name="Ruckert C."/>
        </authorList>
    </citation>
    <scope>NUCLEOTIDE SEQUENCE</scope>
    <source>
        <strain evidence="2">VKM Ac-1069</strain>
    </source>
</reference>
<dbReference type="Proteomes" id="UP001143463">
    <property type="component" value="Unassembled WGS sequence"/>
</dbReference>
<dbReference type="EMBL" id="BSFQ01000005">
    <property type="protein sequence ID" value="GLL10544.1"/>
    <property type="molecule type" value="Genomic_DNA"/>
</dbReference>
<evidence type="ECO:0000259" key="1">
    <source>
        <dbReference type="Pfam" id="PF07883"/>
    </source>
</evidence>
<name>A0A9W6NV69_9PSEU</name>
<dbReference type="SUPFAM" id="SSF51182">
    <property type="entry name" value="RmlC-like cupins"/>
    <property type="match status" value="1"/>
</dbReference>